<accession>A0A5C8ZK14</accession>
<dbReference type="PANTHER" id="PTHR13504">
    <property type="entry name" value="FIDO DOMAIN-CONTAINING PROTEIN DDB_G0283145"/>
    <property type="match status" value="1"/>
</dbReference>
<evidence type="ECO:0000313" key="4">
    <source>
        <dbReference type="EMBL" id="TXR57471.1"/>
    </source>
</evidence>
<dbReference type="PROSITE" id="PS51459">
    <property type="entry name" value="FIDO"/>
    <property type="match status" value="1"/>
</dbReference>
<dbReference type="Pfam" id="PF02661">
    <property type="entry name" value="Fic"/>
    <property type="match status" value="1"/>
</dbReference>
<dbReference type="InterPro" id="IPR036390">
    <property type="entry name" value="WH_DNA-bd_sf"/>
</dbReference>
<dbReference type="Gene3D" id="1.10.3290.10">
    <property type="entry name" value="Fido-like domain"/>
    <property type="match status" value="1"/>
</dbReference>
<keyword evidence="2" id="KW-0067">ATP-binding</keyword>
<dbReference type="InterPro" id="IPR036597">
    <property type="entry name" value="Fido-like_dom_sf"/>
</dbReference>
<keyword evidence="5" id="KW-1185">Reference proteome</keyword>
<dbReference type="InterPro" id="IPR021068">
    <property type="entry name" value="HTH_DNA-bd"/>
</dbReference>
<proteinExistence type="predicted"/>
<feature type="binding site" evidence="2">
    <location>
        <begin position="219"/>
        <end position="226"/>
    </location>
    <ligand>
        <name>ATP</name>
        <dbReference type="ChEBI" id="CHEBI:30616"/>
    </ligand>
</feature>
<organism evidence="4 5">
    <name type="scientific">Quadrisphaera setariae</name>
    <dbReference type="NCBI Taxonomy" id="2593304"/>
    <lineage>
        <taxon>Bacteria</taxon>
        <taxon>Bacillati</taxon>
        <taxon>Actinomycetota</taxon>
        <taxon>Actinomycetes</taxon>
        <taxon>Kineosporiales</taxon>
        <taxon>Kineosporiaceae</taxon>
        <taxon>Quadrisphaera</taxon>
    </lineage>
</organism>
<dbReference type="SUPFAM" id="SSF46785">
    <property type="entry name" value="Winged helix' DNA-binding domain"/>
    <property type="match status" value="1"/>
</dbReference>
<gene>
    <name evidence="4" type="ORF">FMM08_04320</name>
</gene>
<dbReference type="GO" id="GO:0005524">
    <property type="term" value="F:ATP binding"/>
    <property type="evidence" value="ECO:0007669"/>
    <property type="project" value="UniProtKB-KW"/>
</dbReference>
<evidence type="ECO:0000313" key="5">
    <source>
        <dbReference type="Proteomes" id="UP000321234"/>
    </source>
</evidence>
<dbReference type="EMBL" id="VKAC01000002">
    <property type="protein sequence ID" value="TXR57471.1"/>
    <property type="molecule type" value="Genomic_DNA"/>
</dbReference>
<dbReference type="InterPro" id="IPR040198">
    <property type="entry name" value="Fido_containing"/>
</dbReference>
<sequence>MPTLPPDLVPRSIRERHRGPYAAAVVPFIAGATPAVSSVAAALAEEAAAEVARFDAEQASAPAESDGGGPGPLPFLLLRSESASSSQIEGLTSGARAIAVAELGRSATRNAELVLGNVRSMQAALALADELTAEGLLAMQRALLEASAPSIAGRWRSEQVWIGGDTYGPHGAEFVPPHHEDVPALIDDLVAFSSRGDVQVLVHAALAHAQFETIHPFADGNGRTGRALVHALLRGRGLARRVTVPVSAGLLTDVGGYFDALTAYRGGEVDPIVEVMSRSALAAVVNGRQLAAELRTVRARWDDVVVARRDSAAWRLADLLLRQPVVDSATIARELGVSAANAARPLAPLVEAGVVRETTGRDRGRLWQADEVLAALDAFATRAGRRSTR</sequence>
<dbReference type="Proteomes" id="UP000321234">
    <property type="component" value="Unassembled WGS sequence"/>
</dbReference>
<evidence type="ECO:0000256" key="1">
    <source>
        <dbReference type="PIRSR" id="PIRSR640198-1"/>
    </source>
</evidence>
<dbReference type="InterPro" id="IPR003812">
    <property type="entry name" value="Fido"/>
</dbReference>
<reference evidence="4 5" key="1">
    <citation type="submission" date="2019-07" db="EMBL/GenBank/DDBJ databases">
        <title>Quadrisphaera sp. strain DD2A genome sequencing and assembly.</title>
        <authorList>
            <person name="Kim I."/>
        </authorList>
    </citation>
    <scope>NUCLEOTIDE SEQUENCE [LARGE SCALE GENOMIC DNA]</scope>
    <source>
        <strain evidence="4 5">DD2A</strain>
    </source>
</reference>
<evidence type="ECO:0000256" key="2">
    <source>
        <dbReference type="PIRSR" id="PIRSR640198-2"/>
    </source>
</evidence>
<dbReference type="OrthoDB" id="9813719at2"/>
<comment type="caution">
    <text evidence="4">The sequence shown here is derived from an EMBL/GenBank/DDBJ whole genome shotgun (WGS) entry which is preliminary data.</text>
</comment>
<dbReference type="PANTHER" id="PTHR13504:SF38">
    <property type="entry name" value="FIDO DOMAIN-CONTAINING PROTEIN"/>
    <property type="match status" value="1"/>
</dbReference>
<name>A0A5C8ZK14_9ACTN</name>
<feature type="domain" description="Fido" evidence="3">
    <location>
        <begin position="131"/>
        <end position="278"/>
    </location>
</feature>
<dbReference type="RefSeq" id="WP_147925112.1">
    <property type="nucleotide sequence ID" value="NZ_VKAC01000002.1"/>
</dbReference>
<dbReference type="SUPFAM" id="SSF140931">
    <property type="entry name" value="Fic-like"/>
    <property type="match status" value="1"/>
</dbReference>
<dbReference type="AlphaFoldDB" id="A0A5C8ZK14"/>
<evidence type="ECO:0000259" key="3">
    <source>
        <dbReference type="PROSITE" id="PS51459"/>
    </source>
</evidence>
<protein>
    <submittedName>
        <fullName evidence="4">Fic family protein</fullName>
    </submittedName>
</protein>
<feature type="active site" evidence="1">
    <location>
        <position position="215"/>
    </location>
</feature>
<dbReference type="Pfam" id="PF11972">
    <property type="entry name" value="HTH_13"/>
    <property type="match status" value="1"/>
</dbReference>
<keyword evidence="2" id="KW-0547">Nucleotide-binding</keyword>